<dbReference type="InterPro" id="IPR050297">
    <property type="entry name" value="LipidA_mod_glycosyltrf_83"/>
</dbReference>
<evidence type="ECO:0000256" key="2">
    <source>
        <dbReference type="ARBA" id="ARBA00022475"/>
    </source>
</evidence>
<keyword evidence="11" id="KW-1185">Reference proteome</keyword>
<proteinExistence type="predicted"/>
<feature type="transmembrane region" description="Helical" evidence="8">
    <location>
        <begin position="325"/>
        <end position="344"/>
    </location>
</feature>
<dbReference type="GO" id="GO:0005886">
    <property type="term" value="C:plasma membrane"/>
    <property type="evidence" value="ECO:0007669"/>
    <property type="project" value="UniProtKB-SubCell"/>
</dbReference>
<dbReference type="AlphaFoldDB" id="A0A7W5DN19"/>
<evidence type="ECO:0000259" key="9">
    <source>
        <dbReference type="Pfam" id="PF13231"/>
    </source>
</evidence>
<dbReference type="GO" id="GO:0010041">
    <property type="term" value="P:response to iron(III) ion"/>
    <property type="evidence" value="ECO:0007669"/>
    <property type="project" value="TreeGrafter"/>
</dbReference>
<feature type="transmembrane region" description="Helical" evidence="8">
    <location>
        <begin position="159"/>
        <end position="190"/>
    </location>
</feature>
<evidence type="ECO:0000256" key="6">
    <source>
        <dbReference type="ARBA" id="ARBA00022989"/>
    </source>
</evidence>
<keyword evidence="3" id="KW-0328">Glycosyltransferase</keyword>
<dbReference type="GO" id="GO:0016763">
    <property type="term" value="F:pentosyltransferase activity"/>
    <property type="evidence" value="ECO:0007669"/>
    <property type="project" value="TreeGrafter"/>
</dbReference>
<dbReference type="RefSeq" id="WP_183411882.1">
    <property type="nucleotide sequence ID" value="NZ_JACHYB010000001.1"/>
</dbReference>
<feature type="transmembrane region" description="Helical" evidence="8">
    <location>
        <begin position="414"/>
        <end position="433"/>
    </location>
</feature>
<reference evidence="10 11" key="1">
    <citation type="submission" date="2020-08" db="EMBL/GenBank/DDBJ databases">
        <title>Genomic Encyclopedia of Type Strains, Phase IV (KMG-IV): sequencing the most valuable type-strain genomes for metagenomic binning, comparative biology and taxonomic classification.</title>
        <authorList>
            <person name="Goeker M."/>
        </authorList>
    </citation>
    <scope>NUCLEOTIDE SEQUENCE [LARGE SCALE GENOMIC DNA]</scope>
    <source>
        <strain evidence="10 11">DSM 27471</strain>
    </source>
</reference>
<keyword evidence="4 10" id="KW-0808">Transferase</keyword>
<comment type="subcellular location">
    <subcellularLocation>
        <location evidence="1">Cell membrane</location>
        <topology evidence="1">Multi-pass membrane protein</topology>
    </subcellularLocation>
</comment>
<evidence type="ECO:0000256" key="8">
    <source>
        <dbReference type="SAM" id="Phobius"/>
    </source>
</evidence>
<protein>
    <submittedName>
        <fullName evidence="10">4-amino-4-deoxy-L-arabinose transferase-like glycosyltransferase</fullName>
    </submittedName>
</protein>
<feature type="transmembrane region" description="Helical" evidence="8">
    <location>
        <begin position="202"/>
        <end position="220"/>
    </location>
</feature>
<keyword evidence="5 8" id="KW-0812">Transmembrane</keyword>
<feature type="transmembrane region" description="Helical" evidence="8">
    <location>
        <begin position="351"/>
        <end position="375"/>
    </location>
</feature>
<feature type="transmembrane region" description="Helical" evidence="8">
    <location>
        <begin position="265"/>
        <end position="288"/>
    </location>
</feature>
<keyword evidence="7 8" id="KW-0472">Membrane</keyword>
<dbReference type="InterPro" id="IPR038731">
    <property type="entry name" value="RgtA/B/C-like"/>
</dbReference>
<keyword evidence="2" id="KW-1003">Cell membrane</keyword>
<dbReference type="Pfam" id="PF13231">
    <property type="entry name" value="PMT_2"/>
    <property type="match status" value="1"/>
</dbReference>
<evidence type="ECO:0000256" key="4">
    <source>
        <dbReference type="ARBA" id="ARBA00022679"/>
    </source>
</evidence>
<sequence>MKTKTFLFFLFVLLAVNMTGLFDTLFTGDSSLYALISKTMVTSHNYWNMYLNGRDWLDKPHMPFWICAASMQLLGISGFAYKLPSVLIFFIALLYTYLLAKRFYSKETAFLSVLILASSVHIVVSNNDTRAEAMLTTFVIGSVYHLFRLSEKFKLKHLLLGAVLSAAAIMTKGIFVLIILYSAVFGHLLWKKEYQRLFSFKWLLVFVLTLLFITPELYALYTQFDMHPEKVVFGRTHVSGIKFFLWGSQFGRFLDTGPIKGQGDIFFFFHTLLWAFAPWALLAYAGVGKGIGYIFKKRPLLEYVTIFGFLVMFVIFSISRFQLPYYTNILMPFLAIIVADFILTNKNNPRFVSFFTISQSIYIGLYVIVITLLLIYFRPVYWWITAFIFIGVVFSVLYFWLAESKRTYQFIYQSLNATIFFMLFMNLVFYPSLMTYQSGANAATYINQNLNEYPVYTNQEANLLEFYCHGTVTSLHDSLPDLKKPQIAIPMLCYADTAFIIRLEHKGYTCTELDSWDHFHITRLTKTFLNIATRPKAIDKRYLIFISDDSDTIPSHYY</sequence>
<organism evidence="10 11">
    <name type="scientific">Microbacter margulisiae</name>
    <dbReference type="NCBI Taxonomy" id="1350067"/>
    <lineage>
        <taxon>Bacteria</taxon>
        <taxon>Pseudomonadati</taxon>
        <taxon>Bacteroidota</taxon>
        <taxon>Bacteroidia</taxon>
        <taxon>Bacteroidales</taxon>
        <taxon>Porphyromonadaceae</taxon>
        <taxon>Microbacter</taxon>
    </lineage>
</organism>
<dbReference type="Proteomes" id="UP000544222">
    <property type="component" value="Unassembled WGS sequence"/>
</dbReference>
<comment type="caution">
    <text evidence="10">The sequence shown here is derived from an EMBL/GenBank/DDBJ whole genome shotgun (WGS) entry which is preliminary data.</text>
</comment>
<evidence type="ECO:0000256" key="1">
    <source>
        <dbReference type="ARBA" id="ARBA00004651"/>
    </source>
</evidence>
<feature type="domain" description="Glycosyltransferase RgtA/B/C/D-like" evidence="9">
    <location>
        <begin position="58"/>
        <end position="217"/>
    </location>
</feature>
<evidence type="ECO:0000256" key="5">
    <source>
        <dbReference type="ARBA" id="ARBA00022692"/>
    </source>
</evidence>
<feature type="transmembrane region" description="Helical" evidence="8">
    <location>
        <begin position="381"/>
        <end position="402"/>
    </location>
</feature>
<feature type="transmembrane region" description="Helical" evidence="8">
    <location>
        <begin position="107"/>
        <end position="124"/>
    </location>
</feature>
<dbReference type="EMBL" id="JACHYB010000001">
    <property type="protein sequence ID" value="MBB3185939.1"/>
    <property type="molecule type" value="Genomic_DNA"/>
</dbReference>
<dbReference type="PANTHER" id="PTHR33908:SF3">
    <property type="entry name" value="UNDECAPRENYL PHOSPHATE-ALPHA-4-AMINO-4-DEOXY-L-ARABINOSE ARABINOSYL TRANSFERASE"/>
    <property type="match status" value="1"/>
</dbReference>
<dbReference type="PANTHER" id="PTHR33908">
    <property type="entry name" value="MANNOSYLTRANSFERASE YKCB-RELATED"/>
    <property type="match status" value="1"/>
</dbReference>
<name>A0A7W5DN19_9PORP</name>
<evidence type="ECO:0000313" key="10">
    <source>
        <dbReference type="EMBL" id="MBB3185939.1"/>
    </source>
</evidence>
<accession>A0A7W5DN19</accession>
<feature type="transmembrane region" description="Helical" evidence="8">
    <location>
        <begin position="300"/>
        <end position="319"/>
    </location>
</feature>
<evidence type="ECO:0000256" key="7">
    <source>
        <dbReference type="ARBA" id="ARBA00023136"/>
    </source>
</evidence>
<evidence type="ECO:0000256" key="3">
    <source>
        <dbReference type="ARBA" id="ARBA00022676"/>
    </source>
</evidence>
<dbReference type="GO" id="GO:0009103">
    <property type="term" value="P:lipopolysaccharide biosynthetic process"/>
    <property type="evidence" value="ECO:0007669"/>
    <property type="project" value="UniProtKB-ARBA"/>
</dbReference>
<keyword evidence="6 8" id="KW-1133">Transmembrane helix</keyword>
<evidence type="ECO:0000313" key="11">
    <source>
        <dbReference type="Proteomes" id="UP000544222"/>
    </source>
</evidence>
<feature type="transmembrane region" description="Helical" evidence="8">
    <location>
        <begin position="79"/>
        <end position="100"/>
    </location>
</feature>
<gene>
    <name evidence="10" type="ORF">FHX64_000102</name>
</gene>